<evidence type="ECO:0000256" key="1">
    <source>
        <dbReference type="SAM" id="MobiDB-lite"/>
    </source>
</evidence>
<dbReference type="EMBL" id="AMYD01003850">
    <property type="protein sequence ID" value="EQB44955.1"/>
    <property type="molecule type" value="Genomic_DNA"/>
</dbReference>
<dbReference type="OMA" id="GHPVEEY"/>
<accession>T0L9U3</accession>
<dbReference type="OrthoDB" id="5238236at2759"/>
<dbReference type="HOGENOM" id="CLU_723630_0_0_1"/>
<feature type="region of interest" description="Disordered" evidence="1">
    <location>
        <begin position="239"/>
        <end position="261"/>
    </location>
</feature>
<sequence length="382" mass="43586">MVEELESMKANLEHEMSSKTDFERCLRGTTQSSMWPVARDRIARDMIEMMDKLLKDPCHQAKLRISGTPPQQVSEASFFRDSPYMSGLVVAYCRNYMKEAGIDLANFWATFVSTAHVYNAVKQLGLLRKPWRDLEIALSRAGLESKLFTGPPPTDGKDFYRKYSLQLGFSAVNFANLHKKKAGKANTDAAGTKIAPQAEKRLIQHEHVASTFTSLVSKYSYDGSTTEWTELLKIASKVQGKEEAKSRPKPNEENETEAENRLRPWNTAIQLRMALQEESVEFEFPYLESHRSVRSTMEVIKGIVMEALKEFLSPGLAEEDIEMQLDVQLLFKSCDTDAKEYDGLFAMQCVADHFNHFIKTQGHPVEEYLYKRGLKEFCHVEP</sequence>
<dbReference type="AlphaFoldDB" id="T0L9U3"/>
<reference evidence="3" key="1">
    <citation type="journal article" date="2013" name="Mol. Plant Microbe Interact.">
        <title>Global aspects of pacC regulation of pathogenicity genes in Colletotrichum gloeosporioides as revealed by transcriptome analysis.</title>
        <authorList>
            <person name="Alkan N."/>
            <person name="Meng X."/>
            <person name="Friedlander G."/>
            <person name="Reuveni E."/>
            <person name="Sukno S."/>
            <person name="Sherman A."/>
            <person name="Thon M."/>
            <person name="Fluhr R."/>
            <person name="Prusky D."/>
        </authorList>
    </citation>
    <scope>NUCLEOTIDE SEQUENCE [LARGE SCALE GENOMIC DNA]</scope>
    <source>
        <strain evidence="3">Cg-14</strain>
    </source>
</reference>
<proteinExistence type="predicted"/>
<dbReference type="PANTHER" id="PTHR38795:SF1">
    <property type="entry name" value="DUF6604 DOMAIN-CONTAINING PROTEIN"/>
    <property type="match status" value="1"/>
</dbReference>
<dbReference type="PANTHER" id="PTHR38795">
    <property type="entry name" value="DUF6604 DOMAIN-CONTAINING PROTEIN"/>
    <property type="match status" value="1"/>
</dbReference>
<protein>
    <submittedName>
        <fullName evidence="2">Uncharacterized protein</fullName>
    </submittedName>
</protein>
<evidence type="ECO:0000313" key="2">
    <source>
        <dbReference type="EMBL" id="EQB44955.1"/>
    </source>
</evidence>
<dbReference type="Proteomes" id="UP000015530">
    <property type="component" value="Unassembled WGS sequence"/>
</dbReference>
<comment type="caution">
    <text evidence="2">The sequence shown here is derived from an EMBL/GenBank/DDBJ whole genome shotgun (WGS) entry which is preliminary data.</text>
</comment>
<name>T0L9U3_COLGC</name>
<organism evidence="2 3">
    <name type="scientific">Colletotrichum gloeosporioides (strain Cg-14)</name>
    <name type="common">Anthracnose fungus</name>
    <name type="synonym">Glomerella cingulata</name>
    <dbReference type="NCBI Taxonomy" id="1237896"/>
    <lineage>
        <taxon>Eukaryota</taxon>
        <taxon>Fungi</taxon>
        <taxon>Dikarya</taxon>
        <taxon>Ascomycota</taxon>
        <taxon>Pezizomycotina</taxon>
        <taxon>Sordariomycetes</taxon>
        <taxon>Hypocreomycetidae</taxon>
        <taxon>Glomerellales</taxon>
        <taxon>Glomerellaceae</taxon>
        <taxon>Colletotrichum</taxon>
        <taxon>Colletotrichum gloeosporioides species complex</taxon>
    </lineage>
</organism>
<evidence type="ECO:0000313" key="3">
    <source>
        <dbReference type="Proteomes" id="UP000015530"/>
    </source>
</evidence>
<gene>
    <name evidence="2" type="ORF">CGLO_16238</name>
</gene>
<dbReference type="STRING" id="1237896.T0L9U3"/>